<organism evidence="8 9">
    <name type="scientific">Dyadobacter chenwenxiniae</name>
    <dbReference type="NCBI Taxonomy" id="2906456"/>
    <lineage>
        <taxon>Bacteria</taxon>
        <taxon>Pseudomonadati</taxon>
        <taxon>Bacteroidota</taxon>
        <taxon>Cytophagia</taxon>
        <taxon>Cytophagales</taxon>
        <taxon>Spirosomataceae</taxon>
        <taxon>Dyadobacter</taxon>
    </lineage>
</organism>
<dbReference type="Proteomes" id="UP001139000">
    <property type="component" value="Unassembled WGS sequence"/>
</dbReference>
<feature type="domain" description="SusD-like N-terminal" evidence="7">
    <location>
        <begin position="36"/>
        <end position="220"/>
    </location>
</feature>
<evidence type="ECO:0000256" key="5">
    <source>
        <dbReference type="ARBA" id="ARBA00023237"/>
    </source>
</evidence>
<sequence>MKKTIIYLIMTLVFGACTDQLEQRPLTSKELGVFLKTETEVEEYVNSIYAALQNNGLYGLNLPAMGEIPSDNTFDEVPANDAAVFGDMDEFKTIPANGAVADNWRMSYVAIQRCNVVLARINDVTFKADITKNARIGEAKFIRALMYFNLVRFYGDVPLVLDETTDPNVFFGQGRANTLQVYEQIIKDLSESIPSLPASSSQPGRVIKTAAQALLGKVYLTQKEYQKAKTELDALIAPNAHALLPSVEDVFSLSNENNQEIIFAVQFASGINGNTEGSTMYQQFAPSGTVSGAKGHNLPTIELYNKYTQNDARKGAYVALTPSGVPFNNKLKKAEIITDGGSNVVVLRYADVLLMQAEIENELGNLASAQNLLNLVRKRAGLTNTASTTQSDLRAAIDLERRLELVGEGHRWLDLLRTGQAITVMNSWFTANNKPITVSAKNLVLPIPQNQIDTDPAIIQNPAY</sequence>
<reference evidence="8" key="1">
    <citation type="submission" date="2021-12" db="EMBL/GenBank/DDBJ databases">
        <title>Novel species in genus Dyadobacter.</title>
        <authorList>
            <person name="Ma C."/>
        </authorList>
    </citation>
    <scope>NUCLEOTIDE SEQUENCE</scope>
    <source>
        <strain evidence="8">LJ419</strain>
    </source>
</reference>
<dbReference type="EMBL" id="JAJTTC010000004">
    <property type="protein sequence ID" value="MCF0063204.1"/>
    <property type="molecule type" value="Genomic_DNA"/>
</dbReference>
<keyword evidence="5" id="KW-0998">Cell outer membrane</keyword>
<keyword evidence="3" id="KW-0732">Signal</keyword>
<evidence type="ECO:0000313" key="8">
    <source>
        <dbReference type="EMBL" id="MCF0063204.1"/>
    </source>
</evidence>
<dbReference type="PROSITE" id="PS51257">
    <property type="entry name" value="PROKAR_LIPOPROTEIN"/>
    <property type="match status" value="1"/>
</dbReference>
<dbReference type="SUPFAM" id="SSF48452">
    <property type="entry name" value="TPR-like"/>
    <property type="match status" value="1"/>
</dbReference>
<dbReference type="Pfam" id="PF07980">
    <property type="entry name" value="SusD_RagB"/>
    <property type="match status" value="1"/>
</dbReference>
<evidence type="ECO:0000313" key="9">
    <source>
        <dbReference type="Proteomes" id="UP001139000"/>
    </source>
</evidence>
<comment type="caution">
    <text evidence="8">The sequence shown here is derived from an EMBL/GenBank/DDBJ whole genome shotgun (WGS) entry which is preliminary data.</text>
</comment>
<evidence type="ECO:0000256" key="2">
    <source>
        <dbReference type="ARBA" id="ARBA00006275"/>
    </source>
</evidence>
<proteinExistence type="inferred from homology"/>
<dbReference type="InterPro" id="IPR012944">
    <property type="entry name" value="SusD_RagB_dom"/>
</dbReference>
<evidence type="ECO:0000256" key="1">
    <source>
        <dbReference type="ARBA" id="ARBA00004442"/>
    </source>
</evidence>
<evidence type="ECO:0000259" key="7">
    <source>
        <dbReference type="Pfam" id="PF14322"/>
    </source>
</evidence>
<accession>A0A9X1TG01</accession>
<name>A0A9X1TG01_9BACT</name>
<dbReference type="Pfam" id="PF14322">
    <property type="entry name" value="SusD-like_3"/>
    <property type="match status" value="1"/>
</dbReference>
<comment type="similarity">
    <text evidence="2">Belongs to the SusD family.</text>
</comment>
<evidence type="ECO:0000256" key="4">
    <source>
        <dbReference type="ARBA" id="ARBA00023136"/>
    </source>
</evidence>
<protein>
    <submittedName>
        <fullName evidence="8">RagB/SusD family nutrient uptake outer membrane protein</fullName>
    </submittedName>
</protein>
<dbReference type="InterPro" id="IPR011990">
    <property type="entry name" value="TPR-like_helical_dom_sf"/>
</dbReference>
<dbReference type="RefSeq" id="WP_234656224.1">
    <property type="nucleotide sequence ID" value="NZ_CP094997.1"/>
</dbReference>
<keyword evidence="4" id="KW-0472">Membrane</keyword>
<dbReference type="Gene3D" id="1.25.40.390">
    <property type="match status" value="1"/>
</dbReference>
<gene>
    <name evidence="8" type="ORF">LXM26_16970</name>
</gene>
<dbReference type="GO" id="GO:0009279">
    <property type="term" value="C:cell outer membrane"/>
    <property type="evidence" value="ECO:0007669"/>
    <property type="project" value="UniProtKB-SubCell"/>
</dbReference>
<feature type="domain" description="RagB/SusD" evidence="6">
    <location>
        <begin position="341"/>
        <end position="464"/>
    </location>
</feature>
<dbReference type="InterPro" id="IPR033985">
    <property type="entry name" value="SusD-like_N"/>
</dbReference>
<keyword evidence="9" id="KW-1185">Reference proteome</keyword>
<evidence type="ECO:0000256" key="3">
    <source>
        <dbReference type="ARBA" id="ARBA00022729"/>
    </source>
</evidence>
<comment type="subcellular location">
    <subcellularLocation>
        <location evidence="1">Cell outer membrane</location>
    </subcellularLocation>
</comment>
<evidence type="ECO:0000259" key="6">
    <source>
        <dbReference type="Pfam" id="PF07980"/>
    </source>
</evidence>
<dbReference type="AlphaFoldDB" id="A0A9X1TG01"/>
<dbReference type="CDD" id="cd08977">
    <property type="entry name" value="SusD"/>
    <property type="match status" value="1"/>
</dbReference>